<keyword evidence="2" id="KW-0694">RNA-binding</keyword>
<gene>
    <name evidence="4" type="ORF">KP509_13G052100</name>
</gene>
<feature type="domain" description="Pseudouridine synthase RsuA/RluA-like" evidence="3">
    <location>
        <begin position="128"/>
        <end position="289"/>
    </location>
</feature>
<dbReference type="GO" id="GO:0009982">
    <property type="term" value="F:pseudouridine synthase activity"/>
    <property type="evidence" value="ECO:0007669"/>
    <property type="project" value="InterPro"/>
</dbReference>
<dbReference type="Proteomes" id="UP000825935">
    <property type="component" value="Chromosome 13"/>
</dbReference>
<name>A0A8T2TDK6_CERRI</name>
<accession>A0A8T2TDK6</accession>
<dbReference type="SUPFAM" id="SSF55120">
    <property type="entry name" value="Pseudouridine synthase"/>
    <property type="match status" value="1"/>
</dbReference>
<organism evidence="4 5">
    <name type="scientific">Ceratopteris richardii</name>
    <name type="common">Triangle waterfern</name>
    <dbReference type="NCBI Taxonomy" id="49495"/>
    <lineage>
        <taxon>Eukaryota</taxon>
        <taxon>Viridiplantae</taxon>
        <taxon>Streptophyta</taxon>
        <taxon>Embryophyta</taxon>
        <taxon>Tracheophyta</taxon>
        <taxon>Polypodiopsida</taxon>
        <taxon>Polypodiidae</taxon>
        <taxon>Polypodiales</taxon>
        <taxon>Pteridineae</taxon>
        <taxon>Pteridaceae</taxon>
        <taxon>Parkerioideae</taxon>
        <taxon>Ceratopteris</taxon>
    </lineage>
</organism>
<dbReference type="GO" id="GO:0003723">
    <property type="term" value="F:RNA binding"/>
    <property type="evidence" value="ECO:0007669"/>
    <property type="project" value="UniProtKB-KW"/>
</dbReference>
<dbReference type="InterPro" id="IPR050188">
    <property type="entry name" value="RluA_PseudoU_synthase"/>
</dbReference>
<evidence type="ECO:0000259" key="3">
    <source>
        <dbReference type="Pfam" id="PF00849"/>
    </source>
</evidence>
<sequence>MAAGAVEERHMPDVSIVWETPSTPITPEDFIHHDGVRFVRPYFFEFIAHVKERWDKKTVTNLFAEEFRQRPLDYYCEAVNAGRILVNGKRVRSDYVVRASQTLSHFVHRHEPPVMGEPVRILELSADVVTIWKPPSVPVHPCGQYRKNTVLGILEAEHSLKPLYPIHRLDRLVSGLLILARNADTADQFRKEMEGGKVAKSYIAKVKGVFPDEEMELSASIVYDAREGRSTVERSENSATGNSHQHTKLLGKGKSACTKFKRLSTDGMYSIVECTPLTGRTHQIRVHLQYLGHPIANDDLYCSDNPAKRAGTGTSAERAARLERILQKGASLDDAYPKRRRMDDVRICALDDVGVSLYKNIEDEGLDDSHGTVSDIVTDFHGAKFVLDSMCTNCPNLCPSGYEGKEDGLWLHCRSYSGSNWKYECPLPSWARLSLSTPD</sequence>
<dbReference type="EMBL" id="CM035418">
    <property type="protein sequence ID" value="KAH7421347.1"/>
    <property type="molecule type" value="Genomic_DNA"/>
</dbReference>
<evidence type="ECO:0000256" key="1">
    <source>
        <dbReference type="ARBA" id="ARBA00000073"/>
    </source>
</evidence>
<dbReference type="PROSITE" id="PS50889">
    <property type="entry name" value="S4"/>
    <property type="match status" value="1"/>
</dbReference>
<dbReference type="GO" id="GO:0000455">
    <property type="term" value="P:enzyme-directed rRNA pseudouridine synthesis"/>
    <property type="evidence" value="ECO:0007669"/>
    <property type="project" value="TreeGrafter"/>
</dbReference>
<dbReference type="PANTHER" id="PTHR21600">
    <property type="entry name" value="MITOCHONDRIAL RNA PSEUDOURIDINE SYNTHASE"/>
    <property type="match status" value="1"/>
</dbReference>
<evidence type="ECO:0000313" key="5">
    <source>
        <dbReference type="Proteomes" id="UP000825935"/>
    </source>
</evidence>
<proteinExistence type="predicted"/>
<dbReference type="Pfam" id="PF00849">
    <property type="entry name" value="PseudoU_synth_2"/>
    <property type="match status" value="1"/>
</dbReference>
<reference evidence="4" key="1">
    <citation type="submission" date="2021-08" db="EMBL/GenBank/DDBJ databases">
        <title>WGS assembly of Ceratopteris richardii.</title>
        <authorList>
            <person name="Marchant D.B."/>
            <person name="Chen G."/>
            <person name="Jenkins J."/>
            <person name="Shu S."/>
            <person name="Leebens-Mack J."/>
            <person name="Grimwood J."/>
            <person name="Schmutz J."/>
            <person name="Soltis P."/>
            <person name="Soltis D."/>
            <person name="Chen Z.-H."/>
        </authorList>
    </citation>
    <scope>NUCLEOTIDE SEQUENCE</scope>
    <source>
        <strain evidence="4">Whitten #5841</strain>
        <tissue evidence="4">Leaf</tissue>
    </source>
</reference>
<dbReference type="InterPro" id="IPR020103">
    <property type="entry name" value="PsdUridine_synth_cat_dom_sf"/>
</dbReference>
<protein>
    <recommendedName>
        <fullName evidence="3">Pseudouridine synthase RsuA/RluA-like domain-containing protein</fullName>
    </recommendedName>
</protein>
<dbReference type="PROSITE" id="PS01129">
    <property type="entry name" value="PSI_RLU"/>
    <property type="match status" value="1"/>
</dbReference>
<evidence type="ECO:0000313" key="4">
    <source>
        <dbReference type="EMBL" id="KAH7421347.1"/>
    </source>
</evidence>
<dbReference type="OrthoDB" id="424794at2759"/>
<comment type="catalytic activity">
    <reaction evidence="1">
        <text>a uridine in RNA = a pseudouridine in RNA</text>
        <dbReference type="Rhea" id="RHEA:48348"/>
        <dbReference type="Rhea" id="RHEA-COMP:12068"/>
        <dbReference type="Rhea" id="RHEA-COMP:12069"/>
        <dbReference type="ChEBI" id="CHEBI:65314"/>
        <dbReference type="ChEBI" id="CHEBI:65315"/>
    </reaction>
</comment>
<dbReference type="InterPro" id="IPR006145">
    <property type="entry name" value="PsdUridine_synth_RsuA/RluA"/>
</dbReference>
<comment type="caution">
    <text evidence="4">The sequence shown here is derived from an EMBL/GenBank/DDBJ whole genome shotgun (WGS) entry which is preliminary data.</text>
</comment>
<dbReference type="PANTHER" id="PTHR21600:SF40">
    <property type="entry name" value="PSEUDOURIDYLATE SYNTHASE RPUSD2"/>
    <property type="match status" value="1"/>
</dbReference>
<dbReference type="InterPro" id="IPR006224">
    <property type="entry name" value="PsdUridine_synth_RluA-like_CS"/>
</dbReference>
<dbReference type="AlphaFoldDB" id="A0A8T2TDK6"/>
<dbReference type="OMA" id="EPPVMAC"/>
<dbReference type="CDD" id="cd02557">
    <property type="entry name" value="PseudoU_synth_ScRIB2"/>
    <property type="match status" value="1"/>
</dbReference>
<dbReference type="Gene3D" id="3.30.2350.10">
    <property type="entry name" value="Pseudouridine synthase"/>
    <property type="match status" value="1"/>
</dbReference>
<evidence type="ECO:0000256" key="2">
    <source>
        <dbReference type="PROSITE-ProRule" id="PRU00182"/>
    </source>
</evidence>
<keyword evidence="5" id="KW-1185">Reference proteome</keyword>